<protein>
    <recommendedName>
        <fullName evidence="1">Right handed beta helix domain-containing protein</fullName>
    </recommendedName>
</protein>
<evidence type="ECO:0000313" key="2">
    <source>
        <dbReference type="EMBL" id="PYD60393.1"/>
    </source>
</evidence>
<proteinExistence type="predicted"/>
<dbReference type="InterPro" id="IPR039448">
    <property type="entry name" value="Beta_helix"/>
</dbReference>
<comment type="caution">
    <text evidence="2">The sequence shown here is derived from an EMBL/GenBank/DDBJ whole genome shotgun (WGS) entry which is preliminary data.</text>
</comment>
<feature type="domain" description="Right handed beta helix" evidence="1">
    <location>
        <begin position="140"/>
        <end position="300"/>
    </location>
</feature>
<evidence type="ECO:0000259" key="1">
    <source>
        <dbReference type="Pfam" id="PF13229"/>
    </source>
</evidence>
<name>A0A318Q7Q9_9PROT</name>
<dbReference type="InterPro" id="IPR012334">
    <property type="entry name" value="Pectin_lyas_fold"/>
</dbReference>
<dbReference type="EMBL" id="NKUF01000079">
    <property type="protein sequence ID" value="PYD60393.1"/>
    <property type="molecule type" value="Genomic_DNA"/>
</dbReference>
<dbReference type="Gene3D" id="2.160.20.10">
    <property type="entry name" value="Single-stranded right-handed beta-helix, Pectin lyase-like"/>
    <property type="match status" value="1"/>
</dbReference>
<dbReference type="SUPFAM" id="SSF51126">
    <property type="entry name" value="Pectin lyase-like"/>
    <property type="match status" value="1"/>
</dbReference>
<sequence length="422" mass="45259">MLIKGKSWIMKELRLLFAGLGMIMVSTEACSAASVFVCDGKTDNTLSLQKVINELVKSGEILEIHGNCVVDSLFIPSHSHITGSGNASITESKASKRYLINLQGGIRDTIIENLTFDNANAPLTGSSTIYMPAGGRAIGLSIINNRFINIPKYETTKNQAGHAIELTGSNSTFIEKNIIEQSSGDTIQVNDGYFIVRDNYVANSGDGCIAFNNGARGQILGNTLYKCNLGVGAGPEGSQSDKDINQSISISNNIFESCLWGINMGWFAYPGRSGPVNWQVSGNTFRDSGKRGVEYDGYSDKALVNGTISGNSFYGTGSSAYDGVTYDGKDVVLNNSSVISITGNTILNPKGIEKSQIAIKINNSRYFSVNGNVIYDEYGKYKYYIDASNSKFGNIVGNTTSSLKGGVLTNDKSIIKIANIPS</sequence>
<reference evidence="2 3" key="1">
    <citation type="submission" date="2017-07" db="EMBL/GenBank/DDBJ databases">
        <title>A draft genome sequence of Gluconacetobacter entanii LTH 4560.</title>
        <authorList>
            <person name="Skraban J."/>
            <person name="Cleenwerck I."/>
            <person name="Vandamme P."/>
            <person name="Trcek J."/>
        </authorList>
    </citation>
    <scope>NUCLEOTIDE SEQUENCE [LARGE SCALE GENOMIC DNA]</scope>
    <source>
        <strain evidence="2 3">LTH 4560</strain>
    </source>
</reference>
<accession>A0A318Q7Q9</accession>
<evidence type="ECO:0000313" key="3">
    <source>
        <dbReference type="Proteomes" id="UP000248301"/>
    </source>
</evidence>
<dbReference type="SMART" id="SM00710">
    <property type="entry name" value="PbH1"/>
    <property type="match status" value="8"/>
</dbReference>
<dbReference type="InterPro" id="IPR006626">
    <property type="entry name" value="PbH1"/>
</dbReference>
<dbReference type="Proteomes" id="UP000248301">
    <property type="component" value="Unassembled WGS sequence"/>
</dbReference>
<gene>
    <name evidence="2" type="ORF">CFR72_15815</name>
</gene>
<dbReference type="InterPro" id="IPR011050">
    <property type="entry name" value="Pectin_lyase_fold/virulence"/>
</dbReference>
<dbReference type="Pfam" id="PF13229">
    <property type="entry name" value="Beta_helix"/>
    <property type="match status" value="1"/>
</dbReference>
<dbReference type="AlphaFoldDB" id="A0A318Q7Q9"/>
<organism evidence="2 3">
    <name type="scientific">Gluconacetobacter entanii</name>
    <dbReference type="NCBI Taxonomy" id="108528"/>
    <lineage>
        <taxon>Bacteria</taxon>
        <taxon>Pseudomonadati</taxon>
        <taxon>Pseudomonadota</taxon>
        <taxon>Alphaproteobacteria</taxon>
        <taxon>Acetobacterales</taxon>
        <taxon>Acetobacteraceae</taxon>
        <taxon>Gluconacetobacter</taxon>
    </lineage>
</organism>